<comment type="similarity">
    <text evidence="1">Belongs to the universal stress protein A family.</text>
</comment>
<dbReference type="InterPro" id="IPR006015">
    <property type="entry name" value="Universal_stress_UspA"/>
</dbReference>
<evidence type="ECO:0000259" key="4">
    <source>
        <dbReference type="Pfam" id="PF00582"/>
    </source>
</evidence>
<keyword evidence="6" id="KW-1185">Reference proteome</keyword>
<sequence>MNGPRVVVGVDGSRASRPVVAVAARAARDRGCGLLIVHVSPWAGAGVQGRDGHGAACALRSSTELALRTAAQDAAQDSAQDTAPVGGPLDVQWRLADGSTAPALLAAAAHTDLLVVGSRARNLAERVLLGSVTTALLESSPVPLLLVPTASRTVVIGPPGPVVLALDGRAESGPTVRLAFAEAARRRAELVAVHVWDAPSPASAWEHPDGPLSLTDARDDEVRLWGESLAGCREDFPDVVVRGVVRHGPVLPTLLGAATAAQLLVLGRRGGRRTPHRDTGSVLAHRADCPTLVLPLGGPG</sequence>
<dbReference type="Proteomes" id="UP001373496">
    <property type="component" value="Unassembled WGS sequence"/>
</dbReference>
<proteinExistence type="inferred from homology"/>
<dbReference type="SUPFAM" id="SSF52402">
    <property type="entry name" value="Adenine nucleotide alpha hydrolases-like"/>
    <property type="match status" value="2"/>
</dbReference>
<feature type="domain" description="UspA" evidence="4">
    <location>
        <begin position="162"/>
        <end position="295"/>
    </location>
</feature>
<dbReference type="PRINTS" id="PR01438">
    <property type="entry name" value="UNVRSLSTRESS"/>
</dbReference>
<reference evidence="5 6" key="1">
    <citation type="submission" date="2024-03" db="EMBL/GenBank/DDBJ databases">
        <title>Draft genome sequence of Klenkia terrae.</title>
        <authorList>
            <person name="Duangmal K."/>
            <person name="Chantavorakit T."/>
        </authorList>
    </citation>
    <scope>NUCLEOTIDE SEQUENCE [LARGE SCALE GENOMIC DNA]</scope>
    <source>
        <strain evidence="5 6">JCM 17786</strain>
    </source>
</reference>
<dbReference type="Pfam" id="PF00582">
    <property type="entry name" value="Usp"/>
    <property type="match status" value="2"/>
</dbReference>
<gene>
    <name evidence="5" type="ORF">UXQ13_20405</name>
</gene>
<dbReference type="InterPro" id="IPR006016">
    <property type="entry name" value="UspA"/>
</dbReference>
<dbReference type="RefSeq" id="WP_225235674.1">
    <property type="nucleotide sequence ID" value="NZ_JBAPLV010000030.1"/>
</dbReference>
<organism evidence="5 6">
    <name type="scientific">Klenkia terrae</name>
    <dbReference type="NCBI Taxonomy" id="1052259"/>
    <lineage>
        <taxon>Bacteria</taxon>
        <taxon>Bacillati</taxon>
        <taxon>Actinomycetota</taxon>
        <taxon>Actinomycetes</taxon>
        <taxon>Geodermatophilales</taxon>
        <taxon>Geodermatophilaceae</taxon>
        <taxon>Klenkia</taxon>
    </lineage>
</organism>
<evidence type="ECO:0000256" key="1">
    <source>
        <dbReference type="ARBA" id="ARBA00008791"/>
    </source>
</evidence>
<name>A0ABU8EB37_9ACTN</name>
<dbReference type="PANTHER" id="PTHR46268">
    <property type="entry name" value="STRESS RESPONSE PROTEIN NHAX"/>
    <property type="match status" value="1"/>
</dbReference>
<dbReference type="Gene3D" id="3.40.50.620">
    <property type="entry name" value="HUPs"/>
    <property type="match status" value="2"/>
</dbReference>
<keyword evidence="3" id="KW-0067">ATP-binding</keyword>
<dbReference type="PANTHER" id="PTHR46268:SF27">
    <property type="entry name" value="UNIVERSAL STRESS PROTEIN RV2623"/>
    <property type="match status" value="1"/>
</dbReference>
<dbReference type="CDD" id="cd00293">
    <property type="entry name" value="USP-like"/>
    <property type="match status" value="1"/>
</dbReference>
<evidence type="ECO:0000256" key="3">
    <source>
        <dbReference type="ARBA" id="ARBA00022840"/>
    </source>
</evidence>
<evidence type="ECO:0000313" key="5">
    <source>
        <dbReference type="EMBL" id="MEI4280849.1"/>
    </source>
</evidence>
<evidence type="ECO:0000256" key="2">
    <source>
        <dbReference type="ARBA" id="ARBA00022741"/>
    </source>
</evidence>
<evidence type="ECO:0000313" key="6">
    <source>
        <dbReference type="Proteomes" id="UP001373496"/>
    </source>
</evidence>
<accession>A0ABU8EB37</accession>
<feature type="domain" description="UspA" evidence="4">
    <location>
        <begin position="5"/>
        <end position="148"/>
    </location>
</feature>
<comment type="caution">
    <text evidence="5">The sequence shown here is derived from an EMBL/GenBank/DDBJ whole genome shotgun (WGS) entry which is preliminary data.</text>
</comment>
<dbReference type="InterPro" id="IPR014729">
    <property type="entry name" value="Rossmann-like_a/b/a_fold"/>
</dbReference>
<protein>
    <submittedName>
        <fullName evidence="5">Universal stress protein</fullName>
    </submittedName>
</protein>
<keyword evidence="2" id="KW-0547">Nucleotide-binding</keyword>
<dbReference type="EMBL" id="JBAPLV010000030">
    <property type="protein sequence ID" value="MEI4280849.1"/>
    <property type="molecule type" value="Genomic_DNA"/>
</dbReference>